<evidence type="ECO:0000256" key="2">
    <source>
        <dbReference type="ARBA" id="ARBA00023157"/>
    </source>
</evidence>
<evidence type="ECO:0000256" key="3">
    <source>
        <dbReference type="RuleBase" id="RU364104"/>
    </source>
</evidence>
<keyword evidence="2" id="KW-1015">Disulfide bond</keyword>
<dbReference type="InterPro" id="IPR013892">
    <property type="entry name" value="Cyt_c_biogenesis_Cmc1-like"/>
</dbReference>
<comment type="similarity">
    <text evidence="1 3">Belongs to the CMC family.</text>
</comment>
<dbReference type="AlphaFoldDB" id="A0A0W0G2M3"/>
<keyword evidence="3" id="KW-0472">Membrane</keyword>
<keyword evidence="3" id="KW-0999">Mitochondrion inner membrane</keyword>
<dbReference type="GO" id="GO:0005743">
    <property type="term" value="C:mitochondrial inner membrane"/>
    <property type="evidence" value="ECO:0007669"/>
    <property type="project" value="UniProtKB-SubCell"/>
</dbReference>
<comment type="function">
    <text evidence="3">Required for mitochondrial cytochrome c oxidase (COX) assembly and respiration.</text>
</comment>
<dbReference type="PANTHER" id="PTHR22977">
    <property type="entry name" value="COX ASSEMBLY MITOCHONDRIAL PROTEIN"/>
    <property type="match status" value="1"/>
</dbReference>
<evidence type="ECO:0000256" key="1">
    <source>
        <dbReference type="ARBA" id="ARBA00007347"/>
    </source>
</evidence>
<dbReference type="EMBL" id="LATX01001295">
    <property type="protein sequence ID" value="KTB42831.1"/>
    <property type="molecule type" value="Genomic_DNA"/>
</dbReference>
<comment type="caution">
    <text evidence="4">The sequence shown here is derived from an EMBL/GenBank/DDBJ whole genome shotgun (WGS) entry which is preliminary data.</text>
</comment>
<dbReference type="eggNOG" id="ENOG502SDUV">
    <property type="taxonomic scope" value="Eukaryota"/>
</dbReference>
<dbReference type="PANTHER" id="PTHR22977:SF5">
    <property type="entry name" value="COX ASSEMBLY MITOCHONDRIAL PROTEIN HOMOLOG"/>
    <property type="match status" value="1"/>
</dbReference>
<evidence type="ECO:0000313" key="5">
    <source>
        <dbReference type="Proteomes" id="UP000054988"/>
    </source>
</evidence>
<keyword evidence="3" id="KW-0143">Chaperone</keyword>
<dbReference type="Proteomes" id="UP000054988">
    <property type="component" value="Unassembled WGS sequence"/>
</dbReference>
<dbReference type="Pfam" id="PF08583">
    <property type="entry name" value="Cmc1"/>
    <property type="match status" value="1"/>
</dbReference>
<sequence length="95" mass="10541">MSSLSALSRREEDNLLKAVKAKALKECDPLVKAFADCMSGRLVSAAWACKENLRAVEGCLIQYTGPEPMELARAEYLRLRNQQQEAKLQALDASK</sequence>
<proteinExistence type="inferred from homology"/>
<keyword evidence="3" id="KW-0496">Mitochondrion</keyword>
<accession>A0A0W0G2M3</accession>
<protein>
    <recommendedName>
        <fullName evidence="3">COX assembly mitochondrial protein</fullName>
    </recommendedName>
</protein>
<name>A0A0W0G2M3_MONRR</name>
<gene>
    <name evidence="4" type="ORF">WG66_4630</name>
</gene>
<reference evidence="4 5" key="1">
    <citation type="submission" date="2015-12" db="EMBL/GenBank/DDBJ databases">
        <title>Draft genome sequence of Moniliophthora roreri, the causal agent of frosty pod rot of cacao.</title>
        <authorList>
            <person name="Aime M.C."/>
            <person name="Diaz-Valderrama J.R."/>
            <person name="Kijpornyongpan T."/>
            <person name="Phillips-Mora W."/>
        </authorList>
    </citation>
    <scope>NUCLEOTIDE SEQUENCE [LARGE SCALE GENOMIC DNA]</scope>
    <source>
        <strain evidence="4 5">MCA 2952</strain>
    </source>
</reference>
<organism evidence="4 5">
    <name type="scientific">Moniliophthora roreri</name>
    <name type="common">Frosty pod rot fungus</name>
    <name type="synonym">Monilia roreri</name>
    <dbReference type="NCBI Taxonomy" id="221103"/>
    <lineage>
        <taxon>Eukaryota</taxon>
        <taxon>Fungi</taxon>
        <taxon>Dikarya</taxon>
        <taxon>Basidiomycota</taxon>
        <taxon>Agaricomycotina</taxon>
        <taxon>Agaricomycetes</taxon>
        <taxon>Agaricomycetidae</taxon>
        <taxon>Agaricales</taxon>
        <taxon>Marasmiineae</taxon>
        <taxon>Marasmiaceae</taxon>
        <taxon>Moniliophthora</taxon>
    </lineage>
</organism>
<evidence type="ECO:0000313" key="4">
    <source>
        <dbReference type="EMBL" id="KTB42831.1"/>
    </source>
</evidence>
<comment type="subcellular location">
    <subcellularLocation>
        <location evidence="3">Mitochondrion inner membrane</location>
    </subcellularLocation>
</comment>